<feature type="transmembrane region" description="Helical" evidence="1">
    <location>
        <begin position="133"/>
        <end position="161"/>
    </location>
</feature>
<dbReference type="NCBIfam" id="NF040590">
    <property type="entry name" value="Pyro_CPBP_1"/>
    <property type="match status" value="1"/>
</dbReference>
<keyword evidence="1" id="KW-0472">Membrane</keyword>
<dbReference type="GO" id="GO:0004175">
    <property type="term" value="F:endopeptidase activity"/>
    <property type="evidence" value="ECO:0007669"/>
    <property type="project" value="UniProtKB-ARBA"/>
</dbReference>
<reference evidence="4" key="1">
    <citation type="submission" date="2015-02" db="EMBL/GenBank/DDBJ databases">
        <title>Pyrococcus kukulkanii sp. nov., a novel hyperthermophilic archaeon isolated from a deep-sea hydrothermal vent at the Guaymas Basin.</title>
        <authorList>
            <person name="Oger P.M."/>
            <person name="Callac N."/>
            <person name="Jebbar M."/>
            <person name="Godfroy A."/>
        </authorList>
    </citation>
    <scope>NUCLEOTIDE SEQUENCE [LARGE SCALE GENOMIC DNA]</scope>
    <source>
        <strain evidence="4">NCB100</strain>
    </source>
</reference>
<dbReference type="GeneID" id="28491717"/>
<keyword evidence="1" id="KW-0812">Transmembrane</keyword>
<evidence type="ECO:0000256" key="1">
    <source>
        <dbReference type="SAM" id="Phobius"/>
    </source>
</evidence>
<dbReference type="GO" id="GO:0006508">
    <property type="term" value="P:proteolysis"/>
    <property type="evidence" value="ECO:0007669"/>
    <property type="project" value="UniProtKB-KW"/>
</dbReference>
<dbReference type="AlphaFoldDB" id="A0A127BC57"/>
<gene>
    <name evidence="3" type="ORF">TQ32_07735</name>
</gene>
<keyword evidence="1" id="KW-1133">Transmembrane helix</keyword>
<evidence type="ECO:0000259" key="2">
    <source>
        <dbReference type="Pfam" id="PF02517"/>
    </source>
</evidence>
<feature type="domain" description="CAAX prenyl protease 2/Lysostaphin resistance protein A-like" evidence="2">
    <location>
        <begin position="103"/>
        <end position="178"/>
    </location>
</feature>
<name>A0A127BC57_9EURY</name>
<proteinExistence type="predicted"/>
<dbReference type="KEGG" id="pyc:TQ32_07735"/>
<keyword evidence="3" id="KW-0645">Protease</keyword>
<dbReference type="Proteomes" id="UP000070587">
    <property type="component" value="Chromosome"/>
</dbReference>
<feature type="transmembrane region" description="Helical" evidence="1">
    <location>
        <begin position="167"/>
        <end position="188"/>
    </location>
</feature>
<dbReference type="PATRIC" id="fig|1609559.3.peg.1618"/>
<protein>
    <submittedName>
        <fullName evidence="3">CAAX protease</fullName>
    </submittedName>
</protein>
<dbReference type="InterPro" id="IPR003675">
    <property type="entry name" value="Rce1/LyrA-like_dom"/>
</dbReference>
<evidence type="ECO:0000313" key="4">
    <source>
        <dbReference type="Proteomes" id="UP000070587"/>
    </source>
</evidence>
<evidence type="ECO:0000313" key="3">
    <source>
        <dbReference type="EMBL" id="AMM54379.1"/>
    </source>
</evidence>
<accession>A0A127BC57</accession>
<dbReference type="OrthoDB" id="86156at2157"/>
<dbReference type="EMBL" id="CP010835">
    <property type="protein sequence ID" value="AMM54379.1"/>
    <property type="molecule type" value="Genomic_DNA"/>
</dbReference>
<dbReference type="GO" id="GO:0080120">
    <property type="term" value="P:CAAX-box protein maturation"/>
    <property type="evidence" value="ECO:0007669"/>
    <property type="project" value="UniProtKB-ARBA"/>
</dbReference>
<feature type="transmembrane region" description="Helical" evidence="1">
    <location>
        <begin position="55"/>
        <end position="75"/>
    </location>
</feature>
<sequence>MNPRILALFIIAFIPSRIPGTFNEWIAYLVFFYLLIPVILFRKELKDVGLKLPKSWRSTLILIGIAVIMSFLGLLDESMRSYYPRFPYSDVYSFILGELKMGVVMFTHEAFFRGFLLFPIAKENKWMGILGQAIPYAILHIGKPVIEIPYSFLAGIIFAIIDLKEGSFLPSFIVHWLGSAFFDILCALT</sequence>
<reference evidence="3 4" key="2">
    <citation type="journal article" date="2016" name="Int. J. Syst. Evol. Microbiol.">
        <title>Pyrococcus kukulkanii sp. nov., a hyperthermophilic, piezophilic archaeon isolated from a deep-sea hydrothermal vent.</title>
        <authorList>
            <person name="Callac N."/>
            <person name="Oger P."/>
            <person name="Lesongeur F."/>
            <person name="Rattray J.E."/>
            <person name="Vannier P."/>
            <person name="Michoud G."/>
            <person name="Beauverger M."/>
            <person name="Gayet N."/>
            <person name="Rouxel O."/>
            <person name="Jebbar M."/>
            <person name="Godfroy A."/>
        </authorList>
    </citation>
    <scope>NUCLEOTIDE SEQUENCE [LARGE SCALE GENOMIC DNA]</scope>
    <source>
        <strain evidence="3 4">NCB100</strain>
    </source>
</reference>
<dbReference type="RefSeq" id="WP_068323166.1">
    <property type="nucleotide sequence ID" value="NZ_CP010835.1"/>
</dbReference>
<feature type="transmembrane region" description="Helical" evidence="1">
    <location>
        <begin position="26"/>
        <end position="43"/>
    </location>
</feature>
<dbReference type="Pfam" id="PF02517">
    <property type="entry name" value="Rce1-like"/>
    <property type="match status" value="1"/>
</dbReference>
<keyword evidence="3" id="KW-0378">Hydrolase</keyword>
<dbReference type="STRING" id="1609559.TQ32_07735"/>
<organism evidence="3 4">
    <name type="scientific">Pyrococcus kukulkanii</name>
    <dbReference type="NCBI Taxonomy" id="1609559"/>
    <lineage>
        <taxon>Archaea</taxon>
        <taxon>Methanobacteriati</taxon>
        <taxon>Methanobacteriota</taxon>
        <taxon>Thermococci</taxon>
        <taxon>Thermococcales</taxon>
        <taxon>Thermococcaceae</taxon>
        <taxon>Pyrococcus</taxon>
    </lineage>
</organism>